<dbReference type="SUPFAM" id="SSF64376">
    <property type="entry name" value="YlxR-like"/>
    <property type="match status" value="1"/>
</dbReference>
<dbReference type="AlphaFoldDB" id="A0AAW3ZRP8"/>
<proteinExistence type="predicted"/>
<dbReference type="Proteomes" id="UP000650616">
    <property type="component" value="Unassembled WGS sequence"/>
</dbReference>
<reference evidence="2 3" key="1">
    <citation type="submission" date="2015-08" db="EMBL/GenBank/DDBJ databases">
        <title>Comparative genomics of the Campylobacter concisus group.</title>
        <authorList>
            <person name="Yee E."/>
            <person name="Chapman M.H."/>
            <person name="Huynh S."/>
            <person name="Bono J.L."/>
            <person name="On S.L."/>
            <person name="St Leger J."/>
            <person name="Foster G."/>
            <person name="Parker C.T."/>
            <person name="Miller W.G."/>
        </authorList>
    </citation>
    <scope>NUCLEOTIDE SEQUENCE [LARGE SCALE GENOMIC DNA]</scope>
    <source>
        <strain evidence="2 3">RM9337</strain>
    </source>
</reference>
<keyword evidence="3" id="KW-1185">Reference proteome</keyword>
<dbReference type="RefSeq" id="WP_169971810.1">
    <property type="nucleotide sequence ID" value="NZ_CP012545.1"/>
</dbReference>
<protein>
    <submittedName>
        <fullName evidence="2">DUF448 domain-containing protein</fullName>
    </submittedName>
</protein>
<evidence type="ECO:0000313" key="1">
    <source>
        <dbReference type="EMBL" id="MBE2985724.1"/>
    </source>
</evidence>
<comment type="caution">
    <text evidence="2">The sequence shown here is derived from an EMBL/GenBank/DDBJ whole genome shotgun (WGS) entry which is preliminary data.</text>
</comment>
<evidence type="ECO:0000313" key="4">
    <source>
        <dbReference type="Proteomes" id="UP001318760"/>
    </source>
</evidence>
<name>A0AAW3ZRP8_9BACT</name>
<reference evidence="1 4" key="2">
    <citation type="submission" date="2020-10" db="EMBL/GenBank/DDBJ databases">
        <title>Campylobacter californiensis sp. nov. isolated from cattle and feral swine in California.</title>
        <authorList>
            <person name="Miller W.G."/>
        </authorList>
    </citation>
    <scope>NUCLEOTIDE SEQUENCE [LARGE SCALE GENOMIC DNA]</scope>
    <source>
        <strain evidence="1 4">RM12919</strain>
    </source>
</reference>
<dbReference type="Gene3D" id="3.30.1230.10">
    <property type="entry name" value="YlxR-like"/>
    <property type="match status" value="1"/>
</dbReference>
<dbReference type="EMBL" id="LIWG01000001">
    <property type="protein sequence ID" value="MBE3607137.1"/>
    <property type="molecule type" value="Genomic_DNA"/>
</dbReference>
<gene>
    <name evidence="1" type="ORF">CCAL12919_01055</name>
    <name evidence="2" type="ORF">CCAL9337_00105</name>
</gene>
<sequence length="84" mass="9621">MNKNSPIRTCVSCKSKMPQIILKRYRVISGVIQTGKGDGRSFYLCDKCLQKDEKILKKILDRYIKSVIGLEASNLKEKLLNEQC</sequence>
<dbReference type="InterPro" id="IPR035931">
    <property type="entry name" value="YlxR-like_sf"/>
</dbReference>
<organism evidence="2 3">
    <name type="scientific">Campylobacter californiensis</name>
    <dbReference type="NCBI Taxonomy" id="1032243"/>
    <lineage>
        <taxon>Bacteria</taxon>
        <taxon>Pseudomonadati</taxon>
        <taxon>Campylobacterota</taxon>
        <taxon>Epsilonproteobacteria</taxon>
        <taxon>Campylobacterales</taxon>
        <taxon>Campylobacteraceae</taxon>
        <taxon>Campylobacter</taxon>
    </lineage>
</organism>
<evidence type="ECO:0000313" key="3">
    <source>
        <dbReference type="Proteomes" id="UP000650616"/>
    </source>
</evidence>
<accession>A0AAW3ZRP8</accession>
<evidence type="ECO:0000313" key="2">
    <source>
        <dbReference type="EMBL" id="MBE3607137.1"/>
    </source>
</evidence>
<dbReference type="Proteomes" id="UP001318760">
    <property type="component" value="Unassembled WGS sequence"/>
</dbReference>
<dbReference type="EMBL" id="JADBHS010000002">
    <property type="protein sequence ID" value="MBE2985724.1"/>
    <property type="molecule type" value="Genomic_DNA"/>
</dbReference>